<evidence type="ECO:0000313" key="2">
    <source>
        <dbReference type="Proteomes" id="UP000265540"/>
    </source>
</evidence>
<sequence>MKNTETKLRTTVFLRPSLIKHAKAQAVIEEITLTELIERALLKYLPKETIIKKIDFRKPVGRQ</sequence>
<evidence type="ECO:0008006" key="3">
    <source>
        <dbReference type="Google" id="ProtNLM"/>
    </source>
</evidence>
<reference evidence="1 2" key="1">
    <citation type="journal article" date="2017" name="ISME J.">
        <title>Energy and carbon metabolisms in a deep terrestrial subsurface fluid microbial community.</title>
        <authorList>
            <person name="Momper L."/>
            <person name="Jungbluth S.P."/>
            <person name="Lee M.D."/>
            <person name="Amend J.P."/>
        </authorList>
    </citation>
    <scope>NUCLEOTIDE SEQUENCE [LARGE SCALE GENOMIC DNA]</scope>
    <source>
        <strain evidence="1">SURF_46</strain>
    </source>
</reference>
<dbReference type="AlphaFoldDB" id="A0A3A4ZFW6"/>
<evidence type="ECO:0000313" key="1">
    <source>
        <dbReference type="EMBL" id="RJR27898.1"/>
    </source>
</evidence>
<protein>
    <recommendedName>
        <fullName evidence="3">CopG family transcriptional regulator</fullName>
    </recommendedName>
</protein>
<gene>
    <name evidence="1" type="ORF">C4561_01265</name>
</gene>
<proteinExistence type="predicted"/>
<dbReference type="Proteomes" id="UP000265540">
    <property type="component" value="Unassembled WGS sequence"/>
</dbReference>
<organism evidence="1 2">
    <name type="scientific">candidate division WWE3 bacterium</name>
    <dbReference type="NCBI Taxonomy" id="2053526"/>
    <lineage>
        <taxon>Bacteria</taxon>
        <taxon>Katanobacteria</taxon>
    </lineage>
</organism>
<name>A0A3A4ZFW6_UNCKA</name>
<accession>A0A3A4ZFW6</accession>
<dbReference type="EMBL" id="QZJF01000006">
    <property type="protein sequence ID" value="RJR27898.1"/>
    <property type="molecule type" value="Genomic_DNA"/>
</dbReference>
<comment type="caution">
    <text evidence="1">The sequence shown here is derived from an EMBL/GenBank/DDBJ whole genome shotgun (WGS) entry which is preliminary data.</text>
</comment>